<organism evidence="8 9">
    <name type="scientific">Actinomadura rubrisoli</name>
    <dbReference type="NCBI Taxonomy" id="2530368"/>
    <lineage>
        <taxon>Bacteria</taxon>
        <taxon>Bacillati</taxon>
        <taxon>Actinomycetota</taxon>
        <taxon>Actinomycetes</taxon>
        <taxon>Streptosporangiales</taxon>
        <taxon>Thermomonosporaceae</taxon>
        <taxon>Actinomadura</taxon>
    </lineage>
</organism>
<feature type="compositionally biased region" description="Polar residues" evidence="5">
    <location>
        <begin position="381"/>
        <end position="406"/>
    </location>
</feature>
<evidence type="ECO:0000313" key="8">
    <source>
        <dbReference type="EMBL" id="TDD86230.1"/>
    </source>
</evidence>
<gene>
    <name evidence="8" type="ORF">E1298_17650</name>
</gene>
<dbReference type="Pfam" id="PF00069">
    <property type="entry name" value="Pkinase"/>
    <property type="match status" value="1"/>
</dbReference>
<proteinExistence type="predicted"/>
<keyword evidence="9" id="KW-1185">Reference proteome</keyword>
<accession>A0A4R5BM90</accession>
<dbReference type="Gene3D" id="3.30.200.20">
    <property type="entry name" value="Phosphorylase Kinase, domain 1"/>
    <property type="match status" value="1"/>
</dbReference>
<feature type="transmembrane region" description="Helical" evidence="6">
    <location>
        <begin position="349"/>
        <end position="369"/>
    </location>
</feature>
<keyword evidence="8" id="KW-0723">Serine/threonine-protein kinase</keyword>
<evidence type="ECO:0000256" key="5">
    <source>
        <dbReference type="SAM" id="MobiDB-lite"/>
    </source>
</evidence>
<keyword evidence="1" id="KW-0808">Transferase</keyword>
<evidence type="ECO:0000256" key="2">
    <source>
        <dbReference type="ARBA" id="ARBA00022741"/>
    </source>
</evidence>
<evidence type="ECO:0000256" key="3">
    <source>
        <dbReference type="ARBA" id="ARBA00022777"/>
    </source>
</evidence>
<evidence type="ECO:0000256" key="6">
    <source>
        <dbReference type="SAM" id="Phobius"/>
    </source>
</evidence>
<feature type="domain" description="Protein kinase" evidence="7">
    <location>
        <begin position="47"/>
        <end position="295"/>
    </location>
</feature>
<sequence length="522" mass="53701">MSRQYPLDDPSTVETSLGGDAGSPCPRSLTMPALPLEHDDPRTVGRYRLTGRLGEGGQGVVYLGEGPSGEHVAVKMLKTTDAAARARFAREMRAAQQVAPFCTAAVLDSSADGELPYVVSEFIDGPSLQQRVGESGPLRGGDLERLAVNTASALAAIHGAGIVHRDLKPANVLLGPDGPRVVDFGIARAIDAETHTQLVGTPAYFAPEWLEGHPPTDRSDVFAWAGTIVFAATGHPPFGPARSVPATLHRIANGEPDLDGVPPSLRPLIAECLAKDPSRRPAARDLMVRLVDPSATTGPVPPQPVSAPTPMPAPVFAPGRGAEQTQPPLHTRADAPVTGRGSGRLRKGVFGGVVAAVIIGLTAAVFVLANARDDSDPRGSTPPTATKARNSPSSAPPSENTPSTEATGGGTTVPAAFAGTWKGRLTQTGGITSGPSSTTVTVKLTAGGTGGTSNYETWGCFNTLKVSTATAAKVDFEETANNSQGTTGFCMGGTVTLEQTADGLKYTSPGIGTTRGTLHRAG</sequence>
<dbReference type="Proteomes" id="UP000294513">
    <property type="component" value="Unassembled WGS sequence"/>
</dbReference>
<dbReference type="GO" id="GO:0004674">
    <property type="term" value="F:protein serine/threonine kinase activity"/>
    <property type="evidence" value="ECO:0007669"/>
    <property type="project" value="UniProtKB-KW"/>
</dbReference>
<keyword evidence="6" id="KW-0472">Membrane</keyword>
<dbReference type="CDD" id="cd14014">
    <property type="entry name" value="STKc_PknB_like"/>
    <property type="match status" value="1"/>
</dbReference>
<dbReference type="GO" id="GO:0005524">
    <property type="term" value="F:ATP binding"/>
    <property type="evidence" value="ECO:0007669"/>
    <property type="project" value="UniProtKB-KW"/>
</dbReference>
<comment type="caution">
    <text evidence="8">The sequence shown here is derived from an EMBL/GenBank/DDBJ whole genome shotgun (WGS) entry which is preliminary data.</text>
</comment>
<evidence type="ECO:0000256" key="4">
    <source>
        <dbReference type="ARBA" id="ARBA00022840"/>
    </source>
</evidence>
<feature type="region of interest" description="Disordered" evidence="5">
    <location>
        <begin position="293"/>
        <end position="346"/>
    </location>
</feature>
<feature type="region of interest" description="Disordered" evidence="5">
    <location>
        <begin position="1"/>
        <end position="27"/>
    </location>
</feature>
<keyword evidence="3 8" id="KW-0418">Kinase</keyword>
<dbReference type="OrthoDB" id="3915799at2"/>
<dbReference type="EMBL" id="SMKU01000082">
    <property type="protein sequence ID" value="TDD86230.1"/>
    <property type="molecule type" value="Genomic_DNA"/>
</dbReference>
<feature type="region of interest" description="Disordered" evidence="5">
    <location>
        <begin position="372"/>
        <end position="416"/>
    </location>
</feature>
<dbReference type="PANTHER" id="PTHR43289">
    <property type="entry name" value="MITOGEN-ACTIVATED PROTEIN KINASE KINASE KINASE 20-RELATED"/>
    <property type="match status" value="1"/>
</dbReference>
<protein>
    <submittedName>
        <fullName evidence="8">Serine/threonine protein kinase</fullName>
    </submittedName>
</protein>
<dbReference type="PANTHER" id="PTHR43289:SF34">
    <property type="entry name" value="SERINE_THREONINE-PROTEIN KINASE YBDM-RELATED"/>
    <property type="match status" value="1"/>
</dbReference>
<name>A0A4R5BM90_9ACTN</name>
<dbReference type="Gene3D" id="1.10.510.10">
    <property type="entry name" value="Transferase(Phosphotransferase) domain 1"/>
    <property type="match status" value="1"/>
</dbReference>
<dbReference type="AlphaFoldDB" id="A0A4R5BM90"/>
<keyword evidence="6" id="KW-1133">Transmembrane helix</keyword>
<keyword evidence="6" id="KW-0812">Transmembrane</keyword>
<keyword evidence="4" id="KW-0067">ATP-binding</keyword>
<dbReference type="SUPFAM" id="SSF56112">
    <property type="entry name" value="Protein kinase-like (PK-like)"/>
    <property type="match status" value="1"/>
</dbReference>
<reference evidence="8 9" key="1">
    <citation type="submission" date="2019-03" db="EMBL/GenBank/DDBJ databases">
        <title>Draft genome sequences of novel Actinobacteria.</title>
        <authorList>
            <person name="Sahin N."/>
            <person name="Ay H."/>
            <person name="Saygin H."/>
        </authorList>
    </citation>
    <scope>NUCLEOTIDE SEQUENCE [LARGE SCALE GENOMIC DNA]</scope>
    <source>
        <strain evidence="8 9">H3C3</strain>
    </source>
</reference>
<dbReference type="PROSITE" id="PS50011">
    <property type="entry name" value="PROTEIN_KINASE_DOM"/>
    <property type="match status" value="1"/>
</dbReference>
<keyword evidence="2" id="KW-0547">Nucleotide-binding</keyword>
<evidence type="ECO:0000313" key="9">
    <source>
        <dbReference type="Proteomes" id="UP000294513"/>
    </source>
</evidence>
<dbReference type="PROSITE" id="PS00108">
    <property type="entry name" value="PROTEIN_KINASE_ST"/>
    <property type="match status" value="1"/>
</dbReference>
<dbReference type="InterPro" id="IPR000719">
    <property type="entry name" value="Prot_kinase_dom"/>
</dbReference>
<dbReference type="InterPro" id="IPR008271">
    <property type="entry name" value="Ser/Thr_kinase_AS"/>
</dbReference>
<dbReference type="InterPro" id="IPR011009">
    <property type="entry name" value="Kinase-like_dom_sf"/>
</dbReference>
<dbReference type="SMART" id="SM00220">
    <property type="entry name" value="S_TKc"/>
    <property type="match status" value="1"/>
</dbReference>
<evidence type="ECO:0000256" key="1">
    <source>
        <dbReference type="ARBA" id="ARBA00022679"/>
    </source>
</evidence>
<evidence type="ECO:0000259" key="7">
    <source>
        <dbReference type="PROSITE" id="PS50011"/>
    </source>
</evidence>
<feature type="compositionally biased region" description="Pro residues" evidence="5">
    <location>
        <begin position="299"/>
        <end position="315"/>
    </location>
</feature>